<proteinExistence type="predicted"/>
<organism evidence="1">
    <name type="scientific">bioreactor metagenome</name>
    <dbReference type="NCBI Taxonomy" id="1076179"/>
    <lineage>
        <taxon>unclassified sequences</taxon>
        <taxon>metagenomes</taxon>
        <taxon>ecological metagenomes</taxon>
    </lineage>
</organism>
<gene>
    <name evidence="1" type="ORF">SDC9_180160</name>
</gene>
<dbReference type="EMBL" id="VSSQ01084815">
    <property type="protein sequence ID" value="MPN32680.1"/>
    <property type="molecule type" value="Genomic_DNA"/>
</dbReference>
<name>A0A645H1Y8_9ZZZZ</name>
<accession>A0A645H1Y8</accession>
<dbReference type="AlphaFoldDB" id="A0A645H1Y8"/>
<sequence>MKPINNVNADGVTSTSLLLSAAACPNPEKNAGSHSASDMICLLTNITLMIVAPTKLKKLTAKRLDPLFSESLNIMLRLVEHSIANARNIISSTPYIYPKKYN</sequence>
<comment type="caution">
    <text evidence="1">The sequence shown here is derived from an EMBL/GenBank/DDBJ whole genome shotgun (WGS) entry which is preliminary data.</text>
</comment>
<evidence type="ECO:0000313" key="1">
    <source>
        <dbReference type="EMBL" id="MPN32680.1"/>
    </source>
</evidence>
<dbReference type="PROSITE" id="PS51257">
    <property type="entry name" value="PROKAR_LIPOPROTEIN"/>
    <property type="match status" value="1"/>
</dbReference>
<reference evidence="1" key="1">
    <citation type="submission" date="2019-08" db="EMBL/GenBank/DDBJ databases">
        <authorList>
            <person name="Kucharzyk K."/>
            <person name="Murdoch R.W."/>
            <person name="Higgins S."/>
            <person name="Loffler F."/>
        </authorList>
    </citation>
    <scope>NUCLEOTIDE SEQUENCE</scope>
</reference>
<protein>
    <submittedName>
        <fullName evidence="1">Uncharacterized protein</fullName>
    </submittedName>
</protein>